<evidence type="ECO:0000313" key="2">
    <source>
        <dbReference type="EMBL" id="KQB83248.1"/>
    </source>
</evidence>
<dbReference type="PROSITE" id="PS00134">
    <property type="entry name" value="TRYPSIN_HIS"/>
    <property type="match status" value="1"/>
</dbReference>
<dbReference type="InterPro" id="IPR009003">
    <property type="entry name" value="Peptidase_S1_PA"/>
</dbReference>
<organism evidence="2 3">
    <name type="scientific">Corynebacterium oculi</name>
    <dbReference type="NCBI Taxonomy" id="1544416"/>
    <lineage>
        <taxon>Bacteria</taxon>
        <taxon>Bacillati</taxon>
        <taxon>Actinomycetota</taxon>
        <taxon>Actinomycetes</taxon>
        <taxon>Mycobacteriales</taxon>
        <taxon>Corynebacteriaceae</taxon>
        <taxon>Corynebacterium</taxon>
    </lineage>
</organism>
<comment type="caution">
    <text evidence="2">The sequence shown here is derived from an EMBL/GenBank/DDBJ whole genome shotgun (WGS) entry which is preliminary data.</text>
</comment>
<evidence type="ECO:0000313" key="3">
    <source>
        <dbReference type="Proteomes" id="UP000050517"/>
    </source>
</evidence>
<keyword evidence="1" id="KW-0732">Signal</keyword>
<dbReference type="RefSeq" id="WP_055123278.1">
    <property type="nucleotide sequence ID" value="NZ_LKST01000004.1"/>
</dbReference>
<evidence type="ECO:0000256" key="1">
    <source>
        <dbReference type="SAM" id="SignalP"/>
    </source>
</evidence>
<proteinExistence type="predicted"/>
<dbReference type="InterPro" id="IPR018114">
    <property type="entry name" value="TRYPSIN_HIS"/>
</dbReference>
<keyword evidence="3" id="KW-1185">Reference proteome</keyword>
<dbReference type="GO" id="GO:0004252">
    <property type="term" value="F:serine-type endopeptidase activity"/>
    <property type="evidence" value="ECO:0007669"/>
    <property type="project" value="InterPro"/>
</dbReference>
<reference evidence="2 3" key="1">
    <citation type="submission" date="2015-10" db="EMBL/GenBank/DDBJ databases">
        <title>Corynebacteirum lowii and Corynebacterium oculi species nova, derived from human clinical disease and and emended description of Corynebacterium mastiditis.</title>
        <authorList>
            <person name="Bernard K."/>
            <person name="Pacheco A.L."/>
            <person name="Mcdougall C."/>
            <person name="Burtx T."/>
            <person name="Weibe D."/>
            <person name="Tyler S."/>
            <person name="Olson A.B."/>
            <person name="Cnockaert M."/>
            <person name="Eguchi H."/>
            <person name="Kuwahara T."/>
            <person name="Nakayama-Imaohji H."/>
            <person name="Boudewijins M."/>
            <person name="Van Hoecke F."/>
            <person name="Bernier A.-M."/>
            <person name="Vandamme P."/>
        </authorList>
    </citation>
    <scope>NUCLEOTIDE SEQUENCE [LARGE SCALE GENOMIC DNA]</scope>
    <source>
        <strain evidence="2 3">NML 130210</strain>
    </source>
</reference>
<dbReference type="STRING" id="1544416.Cocul_02222"/>
<dbReference type="OrthoDB" id="4399934at2"/>
<name>A0A0Q0TWJ2_9CORY</name>
<sequence>MKNRGVFGVVSAVMGAALAASISAPVAGAAEVAPGARMQMFPPLEGAITEDIPMEIFAQHCSQGVPGTVTLPDGSQKNVMVTAGHCLWGIEGSAMGEMAPEVYAPLPGGNQLIAVRDQGQPVHPALDDRDPEELRLMYDGDDWATAEIAPDVGMTRVADSIDQYGVSHGDSVTLTGVRDYRDLEPWEISFDNAGQPICKEGQTTGRTCGVQVLRSSNGLWYLGTSLPGDSGGVNYDPMTGEVLGVTSMSVYGLIGRAQPVDVAVEKAYDIPDGQVNERFALPESTEEHTPMRSFAEDQATVQDWARDVIAEELPTPETAVEVAQNNAEAAVDEVSGLVETSTEQVLEDPTNWEPILQNTAETIDTLGTLAEDTAGAALGAGLGLALQEHN</sequence>
<feature type="chain" id="PRO_5006184402" description="Trypsin" evidence="1">
    <location>
        <begin position="30"/>
        <end position="390"/>
    </location>
</feature>
<evidence type="ECO:0008006" key="4">
    <source>
        <dbReference type="Google" id="ProtNLM"/>
    </source>
</evidence>
<dbReference type="EMBL" id="LKST01000004">
    <property type="protein sequence ID" value="KQB83248.1"/>
    <property type="molecule type" value="Genomic_DNA"/>
</dbReference>
<dbReference type="SUPFAM" id="SSF50494">
    <property type="entry name" value="Trypsin-like serine proteases"/>
    <property type="match status" value="1"/>
</dbReference>
<dbReference type="AlphaFoldDB" id="A0A0Q0TWJ2"/>
<accession>A0A0Q0TWJ2</accession>
<gene>
    <name evidence="2" type="ORF">Cocul_02222</name>
</gene>
<feature type="signal peptide" evidence="1">
    <location>
        <begin position="1"/>
        <end position="29"/>
    </location>
</feature>
<protein>
    <recommendedName>
        <fullName evidence="4">Trypsin</fullName>
    </recommendedName>
</protein>
<dbReference type="GO" id="GO:0006508">
    <property type="term" value="P:proteolysis"/>
    <property type="evidence" value="ECO:0007669"/>
    <property type="project" value="InterPro"/>
</dbReference>
<dbReference type="Proteomes" id="UP000050517">
    <property type="component" value="Unassembled WGS sequence"/>
</dbReference>
<dbReference type="PATRIC" id="fig|1544416.3.peg.2218"/>